<dbReference type="Gramene" id="mRNA:HanXRQr2_Chr11g0501101">
    <property type="protein sequence ID" value="mRNA:HanXRQr2_Chr11g0501101"/>
    <property type="gene ID" value="HanXRQr2_Chr11g0501101"/>
</dbReference>
<dbReference type="InterPro" id="IPR012340">
    <property type="entry name" value="NA-bd_OB-fold"/>
</dbReference>
<dbReference type="EMBL" id="MNCJ02000326">
    <property type="protein sequence ID" value="KAF5782849.1"/>
    <property type="molecule type" value="Genomic_DNA"/>
</dbReference>
<dbReference type="AlphaFoldDB" id="A0A9K3HR42"/>
<reference evidence="1" key="2">
    <citation type="submission" date="2020-06" db="EMBL/GenBank/DDBJ databases">
        <title>Helianthus annuus Genome sequencing and assembly Release 2.</title>
        <authorList>
            <person name="Gouzy J."/>
            <person name="Langlade N."/>
            <person name="Munos S."/>
        </authorList>
    </citation>
    <scope>NUCLEOTIDE SEQUENCE</scope>
    <source>
        <tissue evidence="1">Leaves</tissue>
    </source>
</reference>
<evidence type="ECO:0000313" key="2">
    <source>
        <dbReference type="Proteomes" id="UP000215914"/>
    </source>
</evidence>
<accession>A0A9K3HR42</accession>
<proteinExistence type="predicted"/>
<name>A0A9K3HR42_HELAN</name>
<gene>
    <name evidence="1" type="ORF">HanXRQr2_Chr11g0501101</name>
</gene>
<dbReference type="Gene3D" id="2.40.50.140">
    <property type="entry name" value="Nucleic acid-binding proteins"/>
    <property type="match status" value="1"/>
</dbReference>
<dbReference type="Proteomes" id="UP000215914">
    <property type="component" value="Unassembled WGS sequence"/>
</dbReference>
<keyword evidence="2" id="KW-1185">Reference proteome</keyword>
<protein>
    <submittedName>
        <fullName evidence="1">Uncharacterized protein</fullName>
    </submittedName>
</protein>
<comment type="caution">
    <text evidence="1">The sequence shown here is derived from an EMBL/GenBank/DDBJ whole genome shotgun (WGS) entry which is preliminary data.</text>
</comment>
<reference evidence="1" key="1">
    <citation type="journal article" date="2017" name="Nature">
        <title>The sunflower genome provides insights into oil metabolism, flowering and Asterid evolution.</title>
        <authorList>
            <person name="Badouin H."/>
            <person name="Gouzy J."/>
            <person name="Grassa C.J."/>
            <person name="Murat F."/>
            <person name="Staton S.E."/>
            <person name="Cottret L."/>
            <person name="Lelandais-Briere C."/>
            <person name="Owens G.L."/>
            <person name="Carrere S."/>
            <person name="Mayjonade B."/>
            <person name="Legrand L."/>
            <person name="Gill N."/>
            <person name="Kane N.C."/>
            <person name="Bowers J.E."/>
            <person name="Hubner S."/>
            <person name="Bellec A."/>
            <person name="Berard A."/>
            <person name="Berges H."/>
            <person name="Blanchet N."/>
            <person name="Boniface M.C."/>
            <person name="Brunel D."/>
            <person name="Catrice O."/>
            <person name="Chaidir N."/>
            <person name="Claudel C."/>
            <person name="Donnadieu C."/>
            <person name="Faraut T."/>
            <person name="Fievet G."/>
            <person name="Helmstetter N."/>
            <person name="King M."/>
            <person name="Knapp S.J."/>
            <person name="Lai Z."/>
            <person name="Le Paslier M.C."/>
            <person name="Lippi Y."/>
            <person name="Lorenzon L."/>
            <person name="Mandel J.R."/>
            <person name="Marage G."/>
            <person name="Marchand G."/>
            <person name="Marquand E."/>
            <person name="Bret-Mestries E."/>
            <person name="Morien E."/>
            <person name="Nambeesan S."/>
            <person name="Nguyen T."/>
            <person name="Pegot-Espagnet P."/>
            <person name="Pouilly N."/>
            <person name="Raftis F."/>
            <person name="Sallet E."/>
            <person name="Schiex T."/>
            <person name="Thomas J."/>
            <person name="Vandecasteele C."/>
            <person name="Vares D."/>
            <person name="Vear F."/>
            <person name="Vautrin S."/>
            <person name="Crespi M."/>
            <person name="Mangin B."/>
            <person name="Burke J.M."/>
            <person name="Salse J."/>
            <person name="Munos S."/>
            <person name="Vincourt P."/>
            <person name="Rieseberg L.H."/>
            <person name="Langlade N.B."/>
        </authorList>
    </citation>
    <scope>NUCLEOTIDE SEQUENCE</scope>
    <source>
        <tissue evidence="1">Leaves</tissue>
    </source>
</reference>
<organism evidence="1 2">
    <name type="scientific">Helianthus annuus</name>
    <name type="common">Common sunflower</name>
    <dbReference type="NCBI Taxonomy" id="4232"/>
    <lineage>
        <taxon>Eukaryota</taxon>
        <taxon>Viridiplantae</taxon>
        <taxon>Streptophyta</taxon>
        <taxon>Embryophyta</taxon>
        <taxon>Tracheophyta</taxon>
        <taxon>Spermatophyta</taxon>
        <taxon>Magnoliopsida</taxon>
        <taxon>eudicotyledons</taxon>
        <taxon>Gunneridae</taxon>
        <taxon>Pentapetalae</taxon>
        <taxon>asterids</taxon>
        <taxon>campanulids</taxon>
        <taxon>Asterales</taxon>
        <taxon>Asteraceae</taxon>
        <taxon>Asteroideae</taxon>
        <taxon>Heliantheae alliance</taxon>
        <taxon>Heliantheae</taxon>
        <taxon>Helianthus</taxon>
    </lineage>
</organism>
<sequence length="249" mass="27588">MTCVLFNEAAVSLLKINADELVNKFLSEGVDDPNWIESYLNENLCSRRVIFVIKIDAYNLAPKFSSRFTVSKYLGDDINVLIQPRSISTTVDTANPPSTGVLQIDEETEMCAKIKDVEWEMADEVFSSLVDNSVTPSKQSSVIVGNGSDASLTQSLRSISTTVDAANPPSAGVLQIDEETEMCAKIKDVEWEMDDEVFSSLVDNSVTPSTQSSIIGDNKTVDNHLQSEVEVKLLLIRRQMIALLKREFR</sequence>
<evidence type="ECO:0000313" key="1">
    <source>
        <dbReference type="EMBL" id="KAF5782849.1"/>
    </source>
</evidence>